<reference evidence="6 7" key="1">
    <citation type="journal article" date="2007" name="Proc. Natl. Acad. Sci. U.S.A.">
        <title>The tiny eukaryote Ostreococcus provides genomic insights into the paradox of plankton speciation.</title>
        <authorList>
            <person name="Palenik B."/>
            <person name="Grimwood J."/>
            <person name="Aerts A."/>
            <person name="Rouze P."/>
            <person name="Salamov A."/>
            <person name="Putnam N."/>
            <person name="Dupont C."/>
            <person name="Jorgensen R."/>
            <person name="Derelle E."/>
            <person name="Rombauts S."/>
            <person name="Zhou K."/>
            <person name="Otillar R."/>
            <person name="Merchant S.S."/>
            <person name="Podell S."/>
            <person name="Gaasterland T."/>
            <person name="Napoli C."/>
            <person name="Gendler K."/>
            <person name="Manuell A."/>
            <person name="Tai V."/>
            <person name="Vallon O."/>
            <person name="Piganeau G."/>
            <person name="Jancek S."/>
            <person name="Heijde M."/>
            <person name="Jabbari K."/>
            <person name="Bowler C."/>
            <person name="Lohr M."/>
            <person name="Robbens S."/>
            <person name="Werner G."/>
            <person name="Dubchak I."/>
            <person name="Pazour G.J."/>
            <person name="Ren Q."/>
            <person name="Paulsen I."/>
            <person name="Delwiche C."/>
            <person name="Schmutz J."/>
            <person name="Rokhsar D."/>
            <person name="Van de Peer Y."/>
            <person name="Moreau H."/>
            <person name="Grigoriev I.V."/>
        </authorList>
    </citation>
    <scope>NUCLEOTIDE SEQUENCE [LARGE SCALE GENOMIC DNA]</scope>
    <source>
        <strain evidence="6 7">CCE9901</strain>
    </source>
</reference>
<keyword evidence="4" id="KW-0378">Hydrolase</keyword>
<dbReference type="Gramene" id="ABP00232">
    <property type="protein sequence ID" value="ABP00232"/>
    <property type="gene ID" value="OSTLU_93828"/>
</dbReference>
<feature type="compositionally biased region" description="Polar residues" evidence="5">
    <location>
        <begin position="12"/>
        <end position="24"/>
    </location>
</feature>
<dbReference type="Pfam" id="PF10230">
    <property type="entry name" value="LIDHydrolase"/>
    <property type="match status" value="1"/>
</dbReference>
<dbReference type="PANTHER" id="PTHR13390:SF0">
    <property type="entry name" value="LIPID DROPLET-ASSOCIATED HYDROLASE"/>
    <property type="match status" value="1"/>
</dbReference>
<comment type="subcellular location">
    <subcellularLocation>
        <location evidence="1">Lipid droplet</location>
    </subcellularLocation>
</comment>
<accession>A4S8S1</accession>
<dbReference type="RefSeq" id="XP_001421938.1">
    <property type="nucleotide sequence ID" value="XM_001421901.1"/>
</dbReference>
<keyword evidence="7" id="KW-1185">Reference proteome</keyword>
<dbReference type="GO" id="GO:0016298">
    <property type="term" value="F:lipase activity"/>
    <property type="evidence" value="ECO:0007669"/>
    <property type="project" value="InterPro"/>
</dbReference>
<dbReference type="GeneID" id="5005985"/>
<dbReference type="SUPFAM" id="SSF53474">
    <property type="entry name" value="alpha/beta-Hydrolases"/>
    <property type="match status" value="1"/>
</dbReference>
<evidence type="ECO:0000313" key="6">
    <source>
        <dbReference type="EMBL" id="ABP00232.1"/>
    </source>
</evidence>
<proteinExistence type="inferred from homology"/>
<dbReference type="ESTHER" id="ostlu-a4s8s1">
    <property type="family name" value="LIDHydrolase"/>
</dbReference>
<evidence type="ECO:0008006" key="8">
    <source>
        <dbReference type="Google" id="ProtNLM"/>
    </source>
</evidence>
<dbReference type="EMBL" id="CP000596">
    <property type="protein sequence ID" value="ABP00232.1"/>
    <property type="molecule type" value="Genomic_DNA"/>
</dbReference>
<dbReference type="InterPro" id="IPR019363">
    <property type="entry name" value="LDAH"/>
</dbReference>
<evidence type="ECO:0000256" key="3">
    <source>
        <dbReference type="ARBA" id="ARBA00022677"/>
    </source>
</evidence>
<name>A4S8S1_OSTLU</name>
<dbReference type="GO" id="GO:0019915">
    <property type="term" value="P:lipid storage"/>
    <property type="evidence" value="ECO:0007669"/>
    <property type="project" value="InterPro"/>
</dbReference>
<organism evidence="6 7">
    <name type="scientific">Ostreococcus lucimarinus (strain CCE9901)</name>
    <dbReference type="NCBI Taxonomy" id="436017"/>
    <lineage>
        <taxon>Eukaryota</taxon>
        <taxon>Viridiplantae</taxon>
        <taxon>Chlorophyta</taxon>
        <taxon>Mamiellophyceae</taxon>
        <taxon>Mamiellales</taxon>
        <taxon>Bathycoccaceae</taxon>
        <taxon>Ostreococcus</taxon>
    </lineage>
</organism>
<dbReference type="GO" id="GO:0005811">
    <property type="term" value="C:lipid droplet"/>
    <property type="evidence" value="ECO:0007669"/>
    <property type="project" value="UniProtKB-SubCell"/>
</dbReference>
<dbReference type="eggNOG" id="ENOG502QUDI">
    <property type="taxonomic scope" value="Eukaryota"/>
</dbReference>
<dbReference type="KEGG" id="olu:OSTLU_93828"/>
<evidence type="ECO:0000313" key="7">
    <source>
        <dbReference type="Proteomes" id="UP000001568"/>
    </source>
</evidence>
<sequence length="361" mass="39398">MVSSRLARALSHTRSPSVSSSFTRPTRRRGRALTTMASPSLTVVESFTRVSRDIVRDRAASSASASTSSSTLTGCEYEIIRARRADGKGPRVFVVPGNPGCAAFYATFAKTLCDELDAVRVDVVGYLGHTEAERRGRSEWFSLDEQKTHVCEYIDRCCDDEGPEPVVVVGHSIGAHLALHAMSELGFDRVSGVVGLMPFLHVNTQSTLQSSLSFVTRLSVVVHALGRFLDALRFVAPGVRLALLKNTVTKSMDSAAADITSAWLRWQSLINMVFMGRTEFAQLTTPVSECALVRRGADNGRFVAVYAHDDHWAPFHQRDALAALDVGVFTVDDLSVKHDFVVNDAAAELVAKQTAKLAHRF</sequence>
<feature type="region of interest" description="Disordered" evidence="5">
    <location>
        <begin position="1"/>
        <end position="32"/>
    </location>
</feature>
<dbReference type="OMA" id="WVPVSYY"/>
<keyword evidence="3" id="KW-0551">Lipid droplet</keyword>
<dbReference type="PANTHER" id="PTHR13390">
    <property type="entry name" value="LIPASE"/>
    <property type="match status" value="1"/>
</dbReference>
<dbReference type="Proteomes" id="UP000001568">
    <property type="component" value="Chromosome 16"/>
</dbReference>
<evidence type="ECO:0000256" key="5">
    <source>
        <dbReference type="SAM" id="MobiDB-lite"/>
    </source>
</evidence>
<dbReference type="AlphaFoldDB" id="A4S8S1"/>
<dbReference type="InterPro" id="IPR029058">
    <property type="entry name" value="AB_hydrolase_fold"/>
</dbReference>
<dbReference type="OrthoDB" id="448051at2759"/>
<gene>
    <name evidence="6" type="ORF">OSTLU_93828</name>
</gene>
<evidence type="ECO:0000256" key="1">
    <source>
        <dbReference type="ARBA" id="ARBA00004502"/>
    </source>
</evidence>
<comment type="similarity">
    <text evidence="2">Belongs to the AB hydrolase superfamily. LDAH family.</text>
</comment>
<evidence type="ECO:0000256" key="2">
    <source>
        <dbReference type="ARBA" id="ARBA00008300"/>
    </source>
</evidence>
<dbReference type="HOGENOM" id="CLU_768130_0_0_1"/>
<evidence type="ECO:0000256" key="4">
    <source>
        <dbReference type="ARBA" id="ARBA00022801"/>
    </source>
</evidence>
<protein>
    <recommendedName>
        <fullName evidence="8">AB hydrolase-1 domain-containing protein</fullName>
    </recommendedName>
</protein>
<dbReference type="Gene3D" id="3.40.50.1820">
    <property type="entry name" value="alpha/beta hydrolase"/>
    <property type="match status" value="1"/>
</dbReference>